<reference evidence="8" key="1">
    <citation type="submission" date="2017-02" db="UniProtKB">
        <authorList>
            <consortium name="WormBaseParasite"/>
        </authorList>
    </citation>
    <scope>IDENTIFICATION</scope>
</reference>
<evidence type="ECO:0000256" key="4">
    <source>
        <dbReference type="ARBA" id="ARBA00023136"/>
    </source>
</evidence>
<dbReference type="PANTHER" id="PTHR45951">
    <property type="entry name" value="PROTEIN DISPATCHED-RELATED"/>
    <property type="match status" value="1"/>
</dbReference>
<dbReference type="SUPFAM" id="SSF82866">
    <property type="entry name" value="Multidrug efflux transporter AcrB transmembrane domain"/>
    <property type="match status" value="1"/>
</dbReference>
<dbReference type="WBParaSite" id="ALUE_0002165701-mRNA-1">
    <property type="protein sequence ID" value="ALUE_0002165701-mRNA-1"/>
    <property type="gene ID" value="ALUE_0002165701"/>
</dbReference>
<evidence type="ECO:0000313" key="8">
    <source>
        <dbReference type="WBParaSite" id="ALUE_0002165701-mRNA-1"/>
    </source>
</evidence>
<dbReference type="AlphaFoldDB" id="A0A0M3ISC9"/>
<evidence type="ECO:0000256" key="5">
    <source>
        <dbReference type="ARBA" id="ARBA00023180"/>
    </source>
</evidence>
<proteinExistence type="predicted"/>
<keyword evidence="7" id="KW-1185">Reference proteome</keyword>
<feature type="transmembrane region" description="Helical" evidence="6">
    <location>
        <begin position="275"/>
        <end position="295"/>
    </location>
</feature>
<dbReference type="PANTHER" id="PTHR45951:SF3">
    <property type="entry name" value="PROTEIN DISPATCHED"/>
    <property type="match status" value="1"/>
</dbReference>
<evidence type="ECO:0000313" key="7">
    <source>
        <dbReference type="Proteomes" id="UP000036681"/>
    </source>
</evidence>
<keyword evidence="5" id="KW-0325">Glycoprotein</keyword>
<evidence type="ECO:0000256" key="6">
    <source>
        <dbReference type="SAM" id="Phobius"/>
    </source>
</evidence>
<feature type="transmembrane region" description="Helical" evidence="6">
    <location>
        <begin position="307"/>
        <end position="330"/>
    </location>
</feature>
<name>A0A0M3ISC9_ASCLU</name>
<dbReference type="InterPro" id="IPR052081">
    <property type="entry name" value="Dispatched_Hh_regulator"/>
</dbReference>
<keyword evidence="2 6" id="KW-0812">Transmembrane</keyword>
<sequence length="410" mass="47091">MIETIDPDQNKDYKYSYVLLINPGVNLPSKDYFQYFRNGHIIEQYDAFYKHRFKHAKSKTIPLIFQLAYGFDPLHSSHYFKPQITEKLEIWPRDEFELDNIDSLQELNRICEHISTSEFITSLPRDIFHPSACFVDKILAYMGRPCSLTLMDCCFEANISRHIGNVSSCLSKMYSQYEFLLTQPADLNLPFGRALFVDDLESDLCFISVLSIIDVMVTTGAILVLLGWELNIIESTIALLTVGLSFDFVLHYALAFCKSSELKRTDRAVRSINEVICPVTMSMLTTFVTGLGMVFADTLCFLQIGSFMMLIAILSWLISTLFFTSMLACFEILQIQRSFHLVSQICILLSFVKIHRPFNVFEKNFFLISGPEMSRLPNEIISGSRRTSKISRNDENLYDKCLLSTSSFEQ</sequence>
<dbReference type="Proteomes" id="UP000036681">
    <property type="component" value="Unplaced"/>
</dbReference>
<protein>
    <submittedName>
        <fullName evidence="8">SSD domain-containing protein</fullName>
    </submittedName>
</protein>
<organism evidence="7 8">
    <name type="scientific">Ascaris lumbricoides</name>
    <name type="common">Giant roundworm</name>
    <dbReference type="NCBI Taxonomy" id="6252"/>
    <lineage>
        <taxon>Eukaryota</taxon>
        <taxon>Metazoa</taxon>
        <taxon>Ecdysozoa</taxon>
        <taxon>Nematoda</taxon>
        <taxon>Chromadorea</taxon>
        <taxon>Rhabditida</taxon>
        <taxon>Spirurina</taxon>
        <taxon>Ascaridomorpha</taxon>
        <taxon>Ascaridoidea</taxon>
        <taxon>Ascarididae</taxon>
        <taxon>Ascaris</taxon>
    </lineage>
</organism>
<dbReference type="Gene3D" id="1.20.1640.10">
    <property type="entry name" value="Multidrug efflux transporter AcrB transmembrane domain"/>
    <property type="match status" value="1"/>
</dbReference>
<feature type="transmembrane region" description="Helical" evidence="6">
    <location>
        <begin position="232"/>
        <end position="254"/>
    </location>
</feature>
<dbReference type="GO" id="GO:0022857">
    <property type="term" value="F:transmembrane transporter activity"/>
    <property type="evidence" value="ECO:0007669"/>
    <property type="project" value="TreeGrafter"/>
</dbReference>
<evidence type="ECO:0000256" key="3">
    <source>
        <dbReference type="ARBA" id="ARBA00022989"/>
    </source>
</evidence>
<keyword evidence="4 6" id="KW-0472">Membrane</keyword>
<dbReference type="GO" id="GO:0016020">
    <property type="term" value="C:membrane"/>
    <property type="evidence" value="ECO:0007669"/>
    <property type="project" value="UniProtKB-SubCell"/>
</dbReference>
<dbReference type="GO" id="GO:0007224">
    <property type="term" value="P:smoothened signaling pathway"/>
    <property type="evidence" value="ECO:0007669"/>
    <property type="project" value="TreeGrafter"/>
</dbReference>
<accession>A0A0M3ISC9</accession>
<evidence type="ECO:0000256" key="1">
    <source>
        <dbReference type="ARBA" id="ARBA00004141"/>
    </source>
</evidence>
<comment type="subcellular location">
    <subcellularLocation>
        <location evidence="1">Membrane</location>
        <topology evidence="1">Multi-pass membrane protein</topology>
    </subcellularLocation>
</comment>
<evidence type="ECO:0000256" key="2">
    <source>
        <dbReference type="ARBA" id="ARBA00022692"/>
    </source>
</evidence>
<keyword evidence="3 6" id="KW-1133">Transmembrane helix</keyword>
<feature type="transmembrane region" description="Helical" evidence="6">
    <location>
        <begin position="204"/>
        <end position="226"/>
    </location>
</feature>